<reference evidence="1 2" key="1">
    <citation type="submission" date="2015-04" db="EMBL/GenBank/DDBJ databases">
        <authorList>
            <person name="Hodson T.S."/>
            <person name="Hyde J.R."/>
            <person name="Schouten J.T."/>
            <person name="Crockett J.T."/>
            <person name="Smith T.A."/>
            <person name="Merrill B.D."/>
            <person name="Crook M.B."/>
            <person name="Griffitts J.S."/>
            <person name="Burnett S.H."/>
            <person name="Grose J.H."/>
            <person name="Breakwell D.P."/>
        </authorList>
    </citation>
    <scope>NUCLEOTIDE SEQUENCE [LARGE SCALE GENOMIC DNA]</scope>
</reference>
<proteinExistence type="predicted"/>
<accession>A0A0F6SJ42</accession>
<dbReference type="KEGG" id="vg:26639020"/>
<sequence length="68" mass="7976">MLDIYPEMVRAFFLVLIMNPSGDPAMTTIPISYETRIACEEAGIKWLKDMPRSNDFYCVYHETRKDLK</sequence>
<dbReference type="RefSeq" id="YP_009212525.1">
    <property type="nucleotide sequence ID" value="NC_028945.1"/>
</dbReference>
<gene>
    <name evidence="1" type="ORF">PHIN3_285</name>
</gene>
<evidence type="ECO:0000313" key="1">
    <source>
        <dbReference type="EMBL" id="AKF13548.2"/>
    </source>
</evidence>
<keyword evidence="2" id="KW-1185">Reference proteome</keyword>
<organism evidence="1 2">
    <name type="scientific">Sinorhizobium phage phiN3</name>
    <dbReference type="NCBI Taxonomy" id="1647405"/>
    <lineage>
        <taxon>Viruses</taxon>
        <taxon>Duplodnaviria</taxon>
        <taxon>Heunggongvirae</taxon>
        <taxon>Uroviricota</taxon>
        <taxon>Caudoviricetes</taxon>
        <taxon>Emdodecavirus</taxon>
        <taxon>Emdodecavirus N3</taxon>
    </lineage>
</organism>
<dbReference type="GeneID" id="26639020"/>
<evidence type="ECO:0000313" key="2">
    <source>
        <dbReference type="Proteomes" id="UP000202958"/>
    </source>
</evidence>
<protein>
    <submittedName>
        <fullName evidence="1">Uncharacterized protein</fullName>
    </submittedName>
</protein>
<name>A0A0F6SJ42_9CAUD</name>
<dbReference type="Proteomes" id="UP000202958">
    <property type="component" value="Segment"/>
</dbReference>
<dbReference type="EMBL" id="KR052482">
    <property type="protein sequence ID" value="AKF13548.2"/>
    <property type="molecule type" value="Genomic_DNA"/>
</dbReference>